<dbReference type="InterPro" id="IPR012334">
    <property type="entry name" value="Pectin_lyas_fold"/>
</dbReference>
<evidence type="ECO:0000259" key="1">
    <source>
        <dbReference type="Pfam" id="PF13229"/>
    </source>
</evidence>
<dbReference type="Gene3D" id="2.160.20.10">
    <property type="entry name" value="Single-stranded right-handed beta-helix, Pectin lyase-like"/>
    <property type="match status" value="1"/>
</dbReference>
<gene>
    <name evidence="2" type="ORF">GGE12_005044</name>
</gene>
<protein>
    <submittedName>
        <fullName evidence="2">Parallel beta-helix repeat protein</fullName>
    </submittedName>
</protein>
<feature type="domain" description="Right handed beta helix" evidence="1">
    <location>
        <begin position="333"/>
        <end position="470"/>
    </location>
</feature>
<dbReference type="Proteomes" id="UP000533641">
    <property type="component" value="Unassembled WGS sequence"/>
</dbReference>
<accession>A0A7W6RRD0</accession>
<comment type="caution">
    <text evidence="2">The sequence shown here is derived from an EMBL/GenBank/DDBJ whole genome shotgun (WGS) entry which is preliminary data.</text>
</comment>
<reference evidence="2 3" key="1">
    <citation type="submission" date="2020-08" db="EMBL/GenBank/DDBJ databases">
        <title>Genomic Encyclopedia of Type Strains, Phase IV (KMG-V): Genome sequencing to study the core and pangenomes of soil and plant-associated prokaryotes.</title>
        <authorList>
            <person name="Whitman W."/>
        </authorList>
    </citation>
    <scope>NUCLEOTIDE SEQUENCE [LARGE SCALE GENOMIC DNA]</scope>
    <source>
        <strain evidence="2 3">SEMIA 402</strain>
    </source>
</reference>
<dbReference type="InterPro" id="IPR039448">
    <property type="entry name" value="Beta_helix"/>
</dbReference>
<dbReference type="InterPro" id="IPR006626">
    <property type="entry name" value="PbH1"/>
</dbReference>
<dbReference type="SUPFAM" id="SSF51126">
    <property type="entry name" value="Pectin lyase-like"/>
    <property type="match status" value="2"/>
</dbReference>
<dbReference type="Pfam" id="PF13229">
    <property type="entry name" value="Beta_helix"/>
    <property type="match status" value="1"/>
</dbReference>
<dbReference type="EMBL" id="JACIGM010000012">
    <property type="protein sequence ID" value="MBB4277241.1"/>
    <property type="molecule type" value="Genomic_DNA"/>
</dbReference>
<sequence>MPADPLTGGELIYVSQNGNSRKMTLGAVGAQLLEDTGQTAAHATLGITTGEAGQIVMAQESPGDVRGYLDIPAYVGTRTALKALDTTDDTVAYLKESGREGVFKWTTGDYSTQVAGDTREGVYVKADDTAASSGAWVRAFTGPEDIRWYGAAIDGINDDTDAGNALLFGGNKHVYFPPGEYLIIGPLRVYENTVIDLHPDAHITLTTTDGTSLFVNGEVGNDSYATGYDGDGNIWIRGGTFDCTTNRSTGSGQAAFVQMAHAENIFIEGMVCKSLWSGHFIELNAIKHGSVRNCVFSGQVLDTGDSGRDAINIDFSYEVGFPLFGGWDGTVCDDILIEGNLFDGVQTSASSHGSTEPTPHQKNIKIVNNTIRNIGEFGIWGRYWDRPIISGNTIHGCGLQGIVLDTCERAVVSGNSIRKVNQDNAATHALQLQTCTNCSVIGNNISTDTGNFYAYALRAFSGSGNIFEHNRSDKGSSGYANITEDTTQVDRRFSKDLGDDAVWSITPPRGLGQGVVRIVCESTSNPTVRGEFFYRVVSSAAMTAMWKAPSATSAETTGALTGTTGTDGIMTVSADVTSGKIYIENRRGSSVIVNVEFMG</sequence>
<dbReference type="InterPro" id="IPR011050">
    <property type="entry name" value="Pectin_lyase_fold/virulence"/>
</dbReference>
<dbReference type="AlphaFoldDB" id="A0A7W6RRD0"/>
<evidence type="ECO:0000313" key="2">
    <source>
        <dbReference type="EMBL" id="MBB4277241.1"/>
    </source>
</evidence>
<evidence type="ECO:0000313" key="3">
    <source>
        <dbReference type="Proteomes" id="UP000533641"/>
    </source>
</evidence>
<name>A0A7W6RRD0_9HYPH</name>
<organism evidence="2 3">
    <name type="scientific">Rhizobium mongolense</name>
    <dbReference type="NCBI Taxonomy" id="57676"/>
    <lineage>
        <taxon>Bacteria</taxon>
        <taxon>Pseudomonadati</taxon>
        <taxon>Pseudomonadota</taxon>
        <taxon>Alphaproteobacteria</taxon>
        <taxon>Hyphomicrobiales</taxon>
        <taxon>Rhizobiaceae</taxon>
        <taxon>Rhizobium/Agrobacterium group</taxon>
        <taxon>Rhizobium</taxon>
    </lineage>
</organism>
<proteinExistence type="predicted"/>
<dbReference type="SMART" id="SM00710">
    <property type="entry name" value="PbH1"/>
    <property type="match status" value="7"/>
</dbReference>